<keyword evidence="3" id="KW-1185">Reference proteome</keyword>
<feature type="domain" description="PORR" evidence="1">
    <location>
        <begin position="47"/>
        <end position="120"/>
    </location>
</feature>
<evidence type="ECO:0000313" key="3">
    <source>
        <dbReference type="Proteomes" id="UP000554482"/>
    </source>
</evidence>
<dbReference type="InterPro" id="IPR045040">
    <property type="entry name" value="PORR_fam"/>
</dbReference>
<dbReference type="AlphaFoldDB" id="A0A7J6WI47"/>
<dbReference type="GO" id="GO:0016787">
    <property type="term" value="F:hydrolase activity"/>
    <property type="evidence" value="ECO:0007669"/>
    <property type="project" value="UniProtKB-KW"/>
</dbReference>
<keyword evidence="2" id="KW-0378">Hydrolase</keyword>
<dbReference type="Proteomes" id="UP000554482">
    <property type="component" value="Unassembled WGS sequence"/>
</dbReference>
<proteinExistence type="predicted"/>
<dbReference type="PANTHER" id="PTHR31476">
    <property type="entry name" value="PROTEIN WHAT'S THIS FACTOR 1 HOMOLOG, CHLOROPLASTIC"/>
    <property type="match status" value="1"/>
</dbReference>
<dbReference type="InterPro" id="IPR021099">
    <property type="entry name" value="PORR_domain"/>
</dbReference>
<dbReference type="GO" id="GO:0003723">
    <property type="term" value="F:RNA binding"/>
    <property type="evidence" value="ECO:0007669"/>
    <property type="project" value="InterPro"/>
</dbReference>
<dbReference type="OrthoDB" id="10470608at2759"/>
<name>A0A7J6WI47_THATH</name>
<comment type="caution">
    <text evidence="2">The sequence shown here is derived from an EMBL/GenBank/DDBJ whole genome shotgun (WGS) entry which is preliminary data.</text>
</comment>
<sequence length="133" mass="15729">MFKTHHISTYLRKSRVSATNFNSISHCPSQILLQFSSISSLKVIWRKDRRLDEAIENDKVCNLCRRVVKEVLNEPGQVIPLRYLEKRKERLRLSVHIKTFLNKNPGLFDIYLDRIKPKSQPVPFLRVSSRLRQ</sequence>
<gene>
    <name evidence="2" type="ORF">FRX31_014134</name>
</gene>
<evidence type="ECO:0000313" key="2">
    <source>
        <dbReference type="EMBL" id="KAF5196280.1"/>
    </source>
</evidence>
<reference evidence="2 3" key="1">
    <citation type="submission" date="2020-06" db="EMBL/GenBank/DDBJ databases">
        <title>Transcriptomic and genomic resources for Thalictrum thalictroides and T. hernandezii: Facilitating candidate gene discovery in an emerging model plant lineage.</title>
        <authorList>
            <person name="Arias T."/>
            <person name="Riano-Pachon D.M."/>
            <person name="Di Stilio V.S."/>
        </authorList>
    </citation>
    <scope>NUCLEOTIDE SEQUENCE [LARGE SCALE GENOMIC DNA]</scope>
    <source>
        <strain evidence="3">cv. WT478/WT964</strain>
        <tissue evidence="2">Leaves</tissue>
    </source>
</reference>
<organism evidence="2 3">
    <name type="scientific">Thalictrum thalictroides</name>
    <name type="common">Rue-anemone</name>
    <name type="synonym">Anemone thalictroides</name>
    <dbReference type="NCBI Taxonomy" id="46969"/>
    <lineage>
        <taxon>Eukaryota</taxon>
        <taxon>Viridiplantae</taxon>
        <taxon>Streptophyta</taxon>
        <taxon>Embryophyta</taxon>
        <taxon>Tracheophyta</taxon>
        <taxon>Spermatophyta</taxon>
        <taxon>Magnoliopsida</taxon>
        <taxon>Ranunculales</taxon>
        <taxon>Ranunculaceae</taxon>
        <taxon>Thalictroideae</taxon>
        <taxon>Thalictrum</taxon>
    </lineage>
</organism>
<dbReference type="PANTHER" id="PTHR31476:SF3">
    <property type="entry name" value="UBIQUITIN CARBOXYL-TERMINAL HYDROLASE FAMILY PROTEIN"/>
    <property type="match status" value="1"/>
</dbReference>
<protein>
    <submittedName>
        <fullName evidence="2">Ubiquitin carboxyl-terminal hydrolase family protein</fullName>
    </submittedName>
</protein>
<dbReference type="EMBL" id="JABWDY010016206">
    <property type="protein sequence ID" value="KAF5196280.1"/>
    <property type="molecule type" value="Genomic_DNA"/>
</dbReference>
<accession>A0A7J6WI47</accession>
<evidence type="ECO:0000259" key="1">
    <source>
        <dbReference type="Pfam" id="PF11955"/>
    </source>
</evidence>
<dbReference type="Pfam" id="PF11955">
    <property type="entry name" value="PORR"/>
    <property type="match status" value="1"/>
</dbReference>